<dbReference type="PROSITE" id="PS51257">
    <property type="entry name" value="PROKAR_LIPOPROTEIN"/>
    <property type="match status" value="1"/>
</dbReference>
<organism evidence="2 3">
    <name type="scientific">Sulfobacillus benefaciens</name>
    <dbReference type="NCBI Taxonomy" id="453960"/>
    <lineage>
        <taxon>Bacteria</taxon>
        <taxon>Bacillati</taxon>
        <taxon>Bacillota</taxon>
        <taxon>Clostridia</taxon>
        <taxon>Eubacteriales</taxon>
        <taxon>Clostridiales Family XVII. Incertae Sedis</taxon>
        <taxon>Sulfobacillus</taxon>
    </lineage>
</organism>
<proteinExistence type="predicted"/>
<evidence type="ECO:0000313" key="2">
    <source>
        <dbReference type="EMBL" id="PSR22338.1"/>
    </source>
</evidence>
<feature type="compositionally biased region" description="Low complexity" evidence="1">
    <location>
        <begin position="45"/>
        <end position="84"/>
    </location>
</feature>
<comment type="caution">
    <text evidence="2">The sequence shown here is derived from an EMBL/GenBank/DDBJ whole genome shotgun (WGS) entry which is preliminary data.</text>
</comment>
<protein>
    <submittedName>
        <fullName evidence="2">Uncharacterized protein</fullName>
    </submittedName>
</protein>
<dbReference type="Proteomes" id="UP000242699">
    <property type="component" value="Unassembled WGS sequence"/>
</dbReference>
<evidence type="ECO:0000256" key="1">
    <source>
        <dbReference type="SAM" id="MobiDB-lite"/>
    </source>
</evidence>
<accession>A0A2T2WJC2</accession>
<gene>
    <name evidence="2" type="ORF">C7B43_20820</name>
</gene>
<name>A0A2T2WJC2_9FIRM</name>
<feature type="region of interest" description="Disordered" evidence="1">
    <location>
        <begin position="36"/>
        <end position="91"/>
    </location>
</feature>
<reference evidence="2 3" key="1">
    <citation type="journal article" date="2014" name="BMC Genomics">
        <title>Comparison of environmental and isolate Sulfobacillus genomes reveals diverse carbon, sulfur, nitrogen, and hydrogen metabolisms.</title>
        <authorList>
            <person name="Justice N.B."/>
            <person name="Norman A."/>
            <person name="Brown C.T."/>
            <person name="Singh A."/>
            <person name="Thomas B.C."/>
            <person name="Banfield J.F."/>
        </authorList>
    </citation>
    <scope>NUCLEOTIDE SEQUENCE [LARGE SCALE GENOMIC DNA]</scope>
    <source>
        <strain evidence="2">AMDSBA1</strain>
    </source>
</reference>
<dbReference type="EMBL" id="PXYT01000113">
    <property type="protein sequence ID" value="PSR22338.1"/>
    <property type="molecule type" value="Genomic_DNA"/>
</dbReference>
<evidence type="ECO:0000313" key="3">
    <source>
        <dbReference type="Proteomes" id="UP000242699"/>
    </source>
</evidence>
<sequence>MQRVLFITGGIVGSLVLAGCGLNGNLNATPTGNGTYHVSGTIQTSGEPSPSPSSSAHSRAPSPGARSTSPSASSSSARAHTGSPTGLTTIVNPPLSQIEEKINQGQIYGVADAQSAAPGQVVLLTAPSSLATPPTTLHHWPPHRFHVYAVLTDPENQLGATPWINTLHQRIHWLTLGSGVTIQVQEQSAASQTSQKSPANSESPLFNPVVLQAFRAISGHTTARIGGPTILPATRSGYLTAQTHASATSWRIQLVETSQPYAINSPLINGNHVVGGIAAWGVTMLSSTPPQAAQALEAANRLWTPQTVINSSAPHQSTQVGTAQYGRPATLYPVGGNQWSNTKLVFTEGEWTIELIGSNAASEEQAAYTIANTLHFQSLPSYPGLMIVDMVVPASSRAVSLAAAVTTLDWVQGSTVSWVSASQASSNNPEQAIQLATSWTLWNK</sequence>
<dbReference type="AlphaFoldDB" id="A0A2T2WJC2"/>